<dbReference type="Proteomes" id="UP000233551">
    <property type="component" value="Unassembled WGS sequence"/>
</dbReference>
<comment type="caution">
    <text evidence="2">The sequence shown here is derived from an EMBL/GenBank/DDBJ whole genome shotgun (WGS) entry which is preliminary data.</text>
</comment>
<proteinExistence type="predicted"/>
<organism evidence="2 3">
    <name type="scientific">Punica granatum</name>
    <name type="common">Pomegranate</name>
    <dbReference type="NCBI Taxonomy" id="22663"/>
    <lineage>
        <taxon>Eukaryota</taxon>
        <taxon>Viridiplantae</taxon>
        <taxon>Streptophyta</taxon>
        <taxon>Embryophyta</taxon>
        <taxon>Tracheophyta</taxon>
        <taxon>Spermatophyta</taxon>
        <taxon>Magnoliopsida</taxon>
        <taxon>eudicotyledons</taxon>
        <taxon>Gunneridae</taxon>
        <taxon>Pentapetalae</taxon>
        <taxon>rosids</taxon>
        <taxon>malvids</taxon>
        <taxon>Myrtales</taxon>
        <taxon>Lythraceae</taxon>
        <taxon>Punica</taxon>
    </lineage>
</organism>
<name>A0A2I0JZM8_PUNGR</name>
<dbReference type="EMBL" id="PGOL01001007">
    <property type="protein sequence ID" value="PKI61769.1"/>
    <property type="molecule type" value="Genomic_DNA"/>
</dbReference>
<gene>
    <name evidence="2" type="ORF">CRG98_017819</name>
</gene>
<keyword evidence="3" id="KW-1185">Reference proteome</keyword>
<evidence type="ECO:0000313" key="2">
    <source>
        <dbReference type="EMBL" id="PKI61769.1"/>
    </source>
</evidence>
<reference evidence="2 3" key="1">
    <citation type="submission" date="2017-11" db="EMBL/GenBank/DDBJ databases">
        <title>De-novo sequencing of pomegranate (Punica granatum L.) genome.</title>
        <authorList>
            <person name="Akparov Z."/>
            <person name="Amiraslanov A."/>
            <person name="Hajiyeva S."/>
            <person name="Abbasov M."/>
            <person name="Kaur K."/>
            <person name="Hamwieh A."/>
            <person name="Solovyev V."/>
            <person name="Salamov A."/>
            <person name="Braich B."/>
            <person name="Kosarev P."/>
            <person name="Mahmoud A."/>
            <person name="Hajiyev E."/>
            <person name="Babayeva S."/>
            <person name="Izzatullayeva V."/>
            <person name="Mammadov A."/>
            <person name="Mammadov A."/>
            <person name="Sharifova S."/>
            <person name="Ojaghi J."/>
            <person name="Eynullazada K."/>
            <person name="Bayramov B."/>
            <person name="Abdulazimova A."/>
            <person name="Shahmuradov I."/>
        </authorList>
    </citation>
    <scope>NUCLEOTIDE SEQUENCE [LARGE SCALE GENOMIC DNA]</scope>
    <source>
        <strain evidence="3">cv. AG2017</strain>
        <tissue evidence="2">Leaf</tissue>
    </source>
</reference>
<evidence type="ECO:0000313" key="3">
    <source>
        <dbReference type="Proteomes" id="UP000233551"/>
    </source>
</evidence>
<accession>A0A2I0JZM8</accession>
<feature type="compositionally biased region" description="Polar residues" evidence="1">
    <location>
        <begin position="93"/>
        <end position="104"/>
    </location>
</feature>
<evidence type="ECO:0000256" key="1">
    <source>
        <dbReference type="SAM" id="MobiDB-lite"/>
    </source>
</evidence>
<feature type="region of interest" description="Disordered" evidence="1">
    <location>
        <begin position="297"/>
        <end position="321"/>
    </location>
</feature>
<sequence length="369" mass="41926">MDYRREAGSSKRLRRAIKRGDKQRATKQQKLVLWHYSSPDHRSVRRYPILNSKNPSWCQNDQQHIRAHFKSILLEPRHSRTFTDAFLVGSQGARSTNEQTTVGNRPTHAPRPPRPWNKLQIAFRNSTWSPDHEDYWVPRTPSGASNFLDVPSPSTTLASRAITFKGFLITPTLPREEVVTVREPYHRAQPPFHSFSLYRVHSFLPNFLSSFRVCPGFGTFGTVHERLDLPLRSPRNPISLGAVTGATVPTPFSPSCHSRCLSGKDPDRGRRGRRDLCEPWKLSAILEGMWPRASLDYTSPRNPLSPRNGRPPVTQDGSRRPLGPSLWELVECSRTPPESRVISLVALESFLGIECIYVRVFIVSHAIVT</sequence>
<dbReference type="AlphaFoldDB" id="A0A2I0JZM8"/>
<feature type="region of interest" description="Disordered" evidence="1">
    <location>
        <begin position="1"/>
        <end position="28"/>
    </location>
</feature>
<feature type="region of interest" description="Disordered" evidence="1">
    <location>
        <begin position="93"/>
        <end position="116"/>
    </location>
</feature>
<protein>
    <submittedName>
        <fullName evidence="2">Uncharacterized protein</fullName>
    </submittedName>
</protein>